<gene>
    <name evidence="2" type="ORF">GCM10009744_57040</name>
</gene>
<organism evidence="2 3">
    <name type="scientific">Kribbella alba</name>
    <dbReference type="NCBI Taxonomy" id="190197"/>
    <lineage>
        <taxon>Bacteria</taxon>
        <taxon>Bacillati</taxon>
        <taxon>Actinomycetota</taxon>
        <taxon>Actinomycetes</taxon>
        <taxon>Propionibacteriales</taxon>
        <taxon>Kribbellaceae</taxon>
        <taxon>Kribbella</taxon>
    </lineage>
</organism>
<dbReference type="InterPro" id="IPR052712">
    <property type="entry name" value="Acid_resist_chaperone_HdeD"/>
</dbReference>
<evidence type="ECO:0000313" key="2">
    <source>
        <dbReference type="EMBL" id="GAA1656809.1"/>
    </source>
</evidence>
<dbReference type="Proteomes" id="UP001501319">
    <property type="component" value="Unassembled WGS sequence"/>
</dbReference>
<keyword evidence="1" id="KW-0472">Membrane</keyword>
<sequence length="188" mass="20058">MEWDWLNTGWKMLVVRGAIAIVFGILAISWPRSTAIALALLWGFWALTDGVGSIVQAFQPESRGSRVWLVLIGVIALIAAFFAIFSPAVTAVTLTWILGIWLIVRGVFEAVGAFSTNMATPRWLLLLSAALSILLGVLFVANPGAGAVGIAVWLGITALVWGAAFVAIGLAIRRELTGPRHAARPVMP</sequence>
<dbReference type="EMBL" id="BAAANE010000010">
    <property type="protein sequence ID" value="GAA1656809.1"/>
    <property type="molecule type" value="Genomic_DNA"/>
</dbReference>
<feature type="transmembrane region" description="Helical" evidence="1">
    <location>
        <begin position="91"/>
        <end position="111"/>
    </location>
</feature>
<keyword evidence="1" id="KW-0812">Transmembrane</keyword>
<feature type="transmembrane region" description="Helical" evidence="1">
    <location>
        <begin position="67"/>
        <end position="85"/>
    </location>
</feature>
<name>A0ABN2FQQ4_9ACTN</name>
<accession>A0ABN2FQQ4</accession>
<keyword evidence="1" id="KW-1133">Transmembrane helix</keyword>
<feature type="transmembrane region" description="Helical" evidence="1">
    <location>
        <begin position="12"/>
        <end position="30"/>
    </location>
</feature>
<evidence type="ECO:0000313" key="3">
    <source>
        <dbReference type="Proteomes" id="UP001501319"/>
    </source>
</evidence>
<dbReference type="PANTHER" id="PTHR34989">
    <property type="entry name" value="PROTEIN HDED"/>
    <property type="match status" value="1"/>
</dbReference>
<dbReference type="RefSeq" id="WP_344115485.1">
    <property type="nucleotide sequence ID" value="NZ_BAAANE010000010.1"/>
</dbReference>
<comment type="caution">
    <text evidence="2">The sequence shown here is derived from an EMBL/GenBank/DDBJ whole genome shotgun (WGS) entry which is preliminary data.</text>
</comment>
<dbReference type="InterPro" id="IPR005325">
    <property type="entry name" value="DUF308_memb"/>
</dbReference>
<dbReference type="Pfam" id="PF03729">
    <property type="entry name" value="DUF308"/>
    <property type="match status" value="2"/>
</dbReference>
<dbReference type="PANTHER" id="PTHR34989:SF1">
    <property type="entry name" value="PROTEIN HDED"/>
    <property type="match status" value="1"/>
</dbReference>
<proteinExistence type="predicted"/>
<feature type="transmembrane region" description="Helical" evidence="1">
    <location>
        <begin position="147"/>
        <end position="172"/>
    </location>
</feature>
<protein>
    <submittedName>
        <fullName evidence="2">HdeD family acid-resistance protein</fullName>
    </submittedName>
</protein>
<feature type="transmembrane region" description="Helical" evidence="1">
    <location>
        <begin position="36"/>
        <end position="55"/>
    </location>
</feature>
<evidence type="ECO:0000256" key="1">
    <source>
        <dbReference type="SAM" id="Phobius"/>
    </source>
</evidence>
<keyword evidence="3" id="KW-1185">Reference proteome</keyword>
<feature type="transmembrane region" description="Helical" evidence="1">
    <location>
        <begin position="123"/>
        <end position="141"/>
    </location>
</feature>
<reference evidence="2 3" key="1">
    <citation type="journal article" date="2019" name="Int. J. Syst. Evol. Microbiol.">
        <title>The Global Catalogue of Microorganisms (GCM) 10K type strain sequencing project: providing services to taxonomists for standard genome sequencing and annotation.</title>
        <authorList>
            <consortium name="The Broad Institute Genomics Platform"/>
            <consortium name="The Broad Institute Genome Sequencing Center for Infectious Disease"/>
            <person name="Wu L."/>
            <person name="Ma J."/>
        </authorList>
    </citation>
    <scope>NUCLEOTIDE SEQUENCE [LARGE SCALE GENOMIC DNA]</scope>
    <source>
        <strain evidence="2 3">JCM 14306</strain>
    </source>
</reference>